<evidence type="ECO:0000313" key="2">
    <source>
        <dbReference type="EMBL" id="KAK3871069.1"/>
    </source>
</evidence>
<protein>
    <submittedName>
        <fullName evidence="2">Uncharacterized protein</fullName>
    </submittedName>
</protein>
<evidence type="ECO:0000313" key="3">
    <source>
        <dbReference type="Proteomes" id="UP001286313"/>
    </source>
</evidence>
<keyword evidence="3" id="KW-1185">Reference proteome</keyword>
<feature type="compositionally biased region" description="Low complexity" evidence="1">
    <location>
        <begin position="197"/>
        <end position="212"/>
    </location>
</feature>
<comment type="caution">
    <text evidence="2">The sequence shown here is derived from an EMBL/GenBank/DDBJ whole genome shotgun (WGS) entry which is preliminary data.</text>
</comment>
<name>A0AAE1FCU8_PETCI</name>
<proteinExistence type="predicted"/>
<gene>
    <name evidence="2" type="ORF">Pcinc_023715</name>
</gene>
<feature type="compositionally biased region" description="Polar residues" evidence="1">
    <location>
        <begin position="168"/>
        <end position="196"/>
    </location>
</feature>
<dbReference type="AlphaFoldDB" id="A0AAE1FCU8"/>
<feature type="region of interest" description="Disordered" evidence="1">
    <location>
        <begin position="168"/>
        <end position="212"/>
    </location>
</feature>
<dbReference type="EMBL" id="JAWQEG010002565">
    <property type="protein sequence ID" value="KAK3871069.1"/>
    <property type="molecule type" value="Genomic_DNA"/>
</dbReference>
<sequence>MHDSIKIAQLKSRCQLTNCPAGLLLQSDLFLSITSYDEFKSRFIKYFSGTHKSGSLAPLYKLAENHKNHDQPLPVMEAIHQASNVKLELIKQFETSNWVDKNGKVDLLAIGNLFGYYTFMFLLHPSTAKQSLDRKLDFNPQDTLTEFASKFEDIPSLVTATTVSVGSAPVATSSQHHQSRNTSRSSSTHGQQRSQNRSSSAYAHYSRSQRSPSPAPYYCYYCKRASVNIMTKSCFDQIRSVRGRHLVILDPPDLQLCGIDGTVFPTLGKIPLNTYLMPDMPPITLTFYISDGINIPADALIGRPALNDHEIDLYPRCHGIVWREQFIPEVIKPKAHSNFRPVHTASSIPDQTTYVDALESDQYSVSPQNEQILQVQEISPDISVTHTVSIPDIPNETSHIQCSKLNKRRRSVGRPRSKRKLK</sequence>
<reference evidence="2" key="1">
    <citation type="submission" date="2023-10" db="EMBL/GenBank/DDBJ databases">
        <title>Genome assemblies of two species of porcelain crab, Petrolisthes cinctipes and Petrolisthes manimaculis (Anomura: Porcellanidae).</title>
        <authorList>
            <person name="Angst P."/>
        </authorList>
    </citation>
    <scope>NUCLEOTIDE SEQUENCE</scope>
    <source>
        <strain evidence="2">PB745_01</strain>
        <tissue evidence="2">Gill</tissue>
    </source>
</reference>
<organism evidence="2 3">
    <name type="scientific">Petrolisthes cinctipes</name>
    <name type="common">Flat porcelain crab</name>
    <dbReference type="NCBI Taxonomy" id="88211"/>
    <lineage>
        <taxon>Eukaryota</taxon>
        <taxon>Metazoa</taxon>
        <taxon>Ecdysozoa</taxon>
        <taxon>Arthropoda</taxon>
        <taxon>Crustacea</taxon>
        <taxon>Multicrustacea</taxon>
        <taxon>Malacostraca</taxon>
        <taxon>Eumalacostraca</taxon>
        <taxon>Eucarida</taxon>
        <taxon>Decapoda</taxon>
        <taxon>Pleocyemata</taxon>
        <taxon>Anomura</taxon>
        <taxon>Galatheoidea</taxon>
        <taxon>Porcellanidae</taxon>
        <taxon>Petrolisthes</taxon>
    </lineage>
</organism>
<evidence type="ECO:0000256" key="1">
    <source>
        <dbReference type="SAM" id="MobiDB-lite"/>
    </source>
</evidence>
<accession>A0AAE1FCU8</accession>
<dbReference type="Proteomes" id="UP001286313">
    <property type="component" value="Unassembled WGS sequence"/>
</dbReference>